<dbReference type="RefSeq" id="WP_347438345.1">
    <property type="nucleotide sequence ID" value="NZ_CP089291.1"/>
</dbReference>
<evidence type="ECO:0000256" key="1">
    <source>
        <dbReference type="ARBA" id="ARBA00004496"/>
    </source>
</evidence>
<proteinExistence type="predicted"/>
<evidence type="ECO:0000256" key="3">
    <source>
        <dbReference type="ARBA" id="ARBA00022723"/>
    </source>
</evidence>
<evidence type="ECO:0000256" key="5">
    <source>
        <dbReference type="SAM" id="Coils"/>
    </source>
</evidence>
<reference evidence="7" key="1">
    <citation type="submission" date="2021-12" db="EMBL/GenBank/DDBJ databases">
        <title>Alicyclobacillaceae gen. nov., sp. nov., isolated from chalcocite enrichment system.</title>
        <authorList>
            <person name="Jiang Z."/>
        </authorList>
    </citation>
    <scope>NUCLEOTIDE SEQUENCE</scope>
    <source>
        <strain evidence="7">MYW30-H2</strain>
    </source>
</reference>
<dbReference type="Gene3D" id="1.10.3910.10">
    <property type="entry name" value="SP0561-like"/>
    <property type="match status" value="1"/>
</dbReference>
<keyword evidence="2" id="KW-0963">Cytoplasm</keyword>
<dbReference type="Pfam" id="PF04405">
    <property type="entry name" value="ScdA_N"/>
    <property type="match status" value="1"/>
</dbReference>
<feature type="coiled-coil region" evidence="5">
    <location>
        <begin position="42"/>
        <end position="72"/>
    </location>
</feature>
<dbReference type="Gene3D" id="1.20.120.520">
    <property type="entry name" value="nmb1532 protein domain like"/>
    <property type="match status" value="1"/>
</dbReference>
<accession>A0ABY4CUS9</accession>
<dbReference type="InterPro" id="IPR019903">
    <property type="entry name" value="RIC_family"/>
</dbReference>
<feature type="coiled-coil region" evidence="5">
    <location>
        <begin position="157"/>
        <end position="191"/>
    </location>
</feature>
<keyword evidence="3" id="KW-0479">Metal-binding</keyword>
<dbReference type="Proteomes" id="UP000830167">
    <property type="component" value="Chromosome"/>
</dbReference>
<dbReference type="EMBL" id="CP089291">
    <property type="protein sequence ID" value="UOF91650.1"/>
    <property type="molecule type" value="Genomic_DNA"/>
</dbReference>
<dbReference type="PANTHER" id="PTHR36438">
    <property type="entry name" value="IRON-SULFUR CLUSTER REPAIR PROTEIN YTFE"/>
    <property type="match status" value="1"/>
</dbReference>
<evidence type="ECO:0000256" key="4">
    <source>
        <dbReference type="ARBA" id="ARBA00023004"/>
    </source>
</evidence>
<gene>
    <name evidence="7" type="primary">ric</name>
    <name evidence="7" type="ORF">LSG31_05215</name>
</gene>
<feature type="domain" description="Hemerythrin-like" evidence="6">
    <location>
        <begin position="85"/>
        <end position="230"/>
    </location>
</feature>
<evidence type="ECO:0000313" key="8">
    <source>
        <dbReference type="Proteomes" id="UP000830167"/>
    </source>
</evidence>
<dbReference type="InterPro" id="IPR012312">
    <property type="entry name" value="Hemerythrin-like"/>
</dbReference>
<sequence>MSTSVYQGTEKIGDIVAEFPGASNIFREYKIDFCCGGNRSLLAVIEKQKLNAEEVLEKLNQAYGDMKEQSKQADWRKEPSALLIDHIVNKHHGYLQREMPLLSEFTTKILRVHGAGHPELASLHRLFHQVKMELDQHLIREEQVLFPLIKEYEQNPSEDVKQRVVKELEELENEHEQAGDLVKEMRQVTAEYQLPPEACRTYTLTFQKLQEFESDLFEHIHLENNVLFPRFVTISE</sequence>
<protein>
    <submittedName>
        <fullName evidence="7">Iron-sulfur cluster repair di-iron protein</fullName>
    </submittedName>
</protein>
<evidence type="ECO:0000313" key="7">
    <source>
        <dbReference type="EMBL" id="UOF91650.1"/>
    </source>
</evidence>
<organism evidence="7 8">
    <name type="scientific">Fodinisporobacter ferrooxydans</name>
    <dbReference type="NCBI Taxonomy" id="2901836"/>
    <lineage>
        <taxon>Bacteria</taxon>
        <taxon>Bacillati</taxon>
        <taxon>Bacillota</taxon>
        <taxon>Bacilli</taxon>
        <taxon>Bacillales</taxon>
        <taxon>Alicyclobacillaceae</taxon>
        <taxon>Fodinisporobacter</taxon>
    </lineage>
</organism>
<dbReference type="Pfam" id="PF01814">
    <property type="entry name" value="Hemerythrin"/>
    <property type="match status" value="1"/>
</dbReference>
<evidence type="ECO:0000259" key="6">
    <source>
        <dbReference type="Pfam" id="PF01814"/>
    </source>
</evidence>
<dbReference type="PANTHER" id="PTHR36438:SF1">
    <property type="entry name" value="IRON-SULFUR CLUSTER REPAIR PROTEIN YTFE"/>
    <property type="match status" value="1"/>
</dbReference>
<dbReference type="NCBIfam" id="TIGR03652">
    <property type="entry name" value="FeS_repair_RIC"/>
    <property type="match status" value="1"/>
</dbReference>
<dbReference type="InterPro" id="IPR038062">
    <property type="entry name" value="ScdA-like_N_sf"/>
</dbReference>
<evidence type="ECO:0000256" key="2">
    <source>
        <dbReference type="ARBA" id="ARBA00022490"/>
    </source>
</evidence>
<keyword evidence="8" id="KW-1185">Reference proteome</keyword>
<keyword evidence="5" id="KW-0175">Coiled coil</keyword>
<comment type="subcellular location">
    <subcellularLocation>
        <location evidence="1">Cytoplasm</location>
    </subcellularLocation>
</comment>
<name>A0ABY4CUS9_9BACL</name>
<keyword evidence="4" id="KW-0408">Iron</keyword>